<evidence type="ECO:0000313" key="3">
    <source>
        <dbReference type="Proteomes" id="UP000037923"/>
    </source>
</evidence>
<dbReference type="GeneID" id="26905801"/>
<keyword evidence="1" id="KW-0812">Transmembrane</keyword>
<dbReference type="EMBL" id="LGTL01000010">
    <property type="protein sequence ID" value="KPA79761.1"/>
    <property type="molecule type" value="Genomic_DNA"/>
</dbReference>
<reference evidence="2 3" key="1">
    <citation type="submission" date="2015-07" db="EMBL/GenBank/DDBJ databases">
        <title>High-quality genome of monoxenous trypanosomatid Leptomonas pyrrhocoris.</title>
        <authorList>
            <person name="Flegontov P."/>
            <person name="Butenko A."/>
            <person name="Firsov S."/>
            <person name="Vlcek C."/>
            <person name="Logacheva M.D."/>
            <person name="Field M."/>
            <person name="Filatov D."/>
            <person name="Flegontova O."/>
            <person name="Gerasimov E."/>
            <person name="Jackson A.P."/>
            <person name="Kelly S."/>
            <person name="Opperdoes F."/>
            <person name="O'Reilly A."/>
            <person name="Votypka J."/>
            <person name="Yurchenko V."/>
            <person name="Lukes J."/>
        </authorList>
    </citation>
    <scope>NUCLEOTIDE SEQUENCE [LARGE SCALE GENOMIC DNA]</scope>
    <source>
        <strain evidence="2">H10</strain>
    </source>
</reference>
<dbReference type="VEuPathDB" id="TriTrypDB:LpyrH10_10_2800"/>
<dbReference type="Proteomes" id="UP000037923">
    <property type="component" value="Unassembled WGS sequence"/>
</dbReference>
<sequence>MENKAPGTAPRPEGYSAASNAQGHENFFHPKQKMGAKNVQRAGLRTAKTVSLLFTVGIMLFVVGPTYVGPLYVEYVVGNEWLGRASRSIWQRRNEKDYELYMTQRKNSWMQWLGLKRYNISGEENEGEIQQYRQPQERKTIQ</sequence>
<keyword evidence="1" id="KW-0472">Membrane</keyword>
<evidence type="ECO:0000256" key="1">
    <source>
        <dbReference type="SAM" id="Phobius"/>
    </source>
</evidence>
<organism evidence="2 3">
    <name type="scientific">Leptomonas pyrrhocoris</name>
    <name type="common">Firebug parasite</name>
    <dbReference type="NCBI Taxonomy" id="157538"/>
    <lineage>
        <taxon>Eukaryota</taxon>
        <taxon>Discoba</taxon>
        <taxon>Euglenozoa</taxon>
        <taxon>Kinetoplastea</taxon>
        <taxon>Metakinetoplastina</taxon>
        <taxon>Trypanosomatida</taxon>
        <taxon>Trypanosomatidae</taxon>
        <taxon>Leishmaniinae</taxon>
        <taxon>Leptomonas</taxon>
    </lineage>
</organism>
<dbReference type="RefSeq" id="XP_015658199.1">
    <property type="nucleotide sequence ID" value="XM_015803557.1"/>
</dbReference>
<dbReference type="OrthoDB" id="268896at2759"/>
<dbReference type="AlphaFoldDB" id="A0A0N0DV23"/>
<gene>
    <name evidence="2" type="ORF">ABB37_05511</name>
</gene>
<keyword evidence="1" id="KW-1133">Transmembrane helix</keyword>
<dbReference type="OMA" id="WTRRNEK"/>
<comment type="caution">
    <text evidence="2">The sequence shown here is derived from an EMBL/GenBank/DDBJ whole genome shotgun (WGS) entry which is preliminary data.</text>
</comment>
<protein>
    <recommendedName>
        <fullName evidence="4">Transmembrane protein</fullName>
    </recommendedName>
</protein>
<evidence type="ECO:0008006" key="4">
    <source>
        <dbReference type="Google" id="ProtNLM"/>
    </source>
</evidence>
<feature type="transmembrane region" description="Helical" evidence="1">
    <location>
        <begin position="50"/>
        <end position="73"/>
    </location>
</feature>
<dbReference type="EMBL" id="LGTL01000010">
    <property type="protein sequence ID" value="KPA79760.1"/>
    <property type="molecule type" value="Genomic_DNA"/>
</dbReference>
<dbReference type="RefSeq" id="XP_015658200.1">
    <property type="nucleotide sequence ID" value="XM_015803558.1"/>
</dbReference>
<proteinExistence type="predicted"/>
<evidence type="ECO:0000313" key="2">
    <source>
        <dbReference type="EMBL" id="KPA79761.1"/>
    </source>
</evidence>
<keyword evidence="3" id="KW-1185">Reference proteome</keyword>
<accession>A0A0N0DV23</accession>
<name>A0A0N0DV23_LEPPY</name>